<comment type="subcellular location">
    <subcellularLocation>
        <location evidence="1">Cell membrane</location>
        <topology evidence="1">Multi-pass membrane protein</topology>
    </subcellularLocation>
</comment>
<feature type="transmembrane region" description="Helical" evidence="9">
    <location>
        <begin position="352"/>
        <end position="372"/>
    </location>
</feature>
<evidence type="ECO:0000256" key="5">
    <source>
        <dbReference type="ARBA" id="ARBA00022692"/>
    </source>
</evidence>
<protein>
    <recommendedName>
        <fullName evidence="12">MatE family protein</fullName>
    </recommendedName>
</protein>
<evidence type="ECO:0000256" key="1">
    <source>
        <dbReference type="ARBA" id="ARBA00004651"/>
    </source>
</evidence>
<dbReference type="InterPro" id="IPR002528">
    <property type="entry name" value="MATE_fam"/>
</dbReference>
<comment type="caution">
    <text evidence="10">The sequence shown here is derived from an EMBL/GenBank/DDBJ whole genome shotgun (WGS) entry which is preliminary data.</text>
</comment>
<evidence type="ECO:0000256" key="3">
    <source>
        <dbReference type="ARBA" id="ARBA00022448"/>
    </source>
</evidence>
<name>A0ABR2L9L7_9EUKA</name>
<dbReference type="CDD" id="cd12082">
    <property type="entry name" value="MATE_like"/>
    <property type="match status" value="1"/>
</dbReference>
<feature type="transmembrane region" description="Helical" evidence="9">
    <location>
        <begin position="81"/>
        <end position="102"/>
    </location>
</feature>
<sequence length="494" mass="54936">METIDSLLNPSENLESQQNDKANNDNDIIEKEKQRFTKHSALVTLLIMSIGPFSLVVQAIGEVVDMFMITKRFKNDKNSHAIEILGFTGNIGSILGYLGLYFGQALTTRISSLLGSGDRLNARHLFSDILYVTILVSFIFVAAFVFAVRPFLTFLGVPDYMLNDTFKYLIPSLVALSLTNISTITLYFFQSIGNSSIMFVVKAIAYILQLGIFSPLFLFGIKVSTTFMKLGSIVAGSIVGICVTILIYLGKFSLKPHFNDVLDKFCHELKTSLLYAAPLILSFFVFAIPPILILQSMTSVDSTESEAIGGVFAVYTQISTVNQAIPGAFGQSFLSAGTHAWGSNNPKRLVRLFLWTFLFNGSLTLLVSLVAVPGKSFICRSFLNNQVEIDLGEKMFPIPFYTSLVQGVNITISILMIVVEKPLFSFLPQIIQMIILCVGSKILASKFKDNISKVMYIYNISDLAGFLLYICFIFIPIREIKKKMKESMPQVQYT</sequence>
<feature type="transmembrane region" description="Helical" evidence="9">
    <location>
        <begin position="425"/>
        <end position="444"/>
    </location>
</feature>
<evidence type="ECO:0000256" key="8">
    <source>
        <dbReference type="SAM" id="MobiDB-lite"/>
    </source>
</evidence>
<keyword evidence="11" id="KW-1185">Reference proteome</keyword>
<evidence type="ECO:0000313" key="11">
    <source>
        <dbReference type="Proteomes" id="UP001470230"/>
    </source>
</evidence>
<dbReference type="EMBL" id="JAPFFF010000001">
    <property type="protein sequence ID" value="KAK8899716.1"/>
    <property type="molecule type" value="Genomic_DNA"/>
</dbReference>
<evidence type="ECO:0000256" key="6">
    <source>
        <dbReference type="ARBA" id="ARBA00022989"/>
    </source>
</evidence>
<feature type="transmembrane region" description="Helical" evidence="9">
    <location>
        <begin position="41"/>
        <end position="61"/>
    </location>
</feature>
<dbReference type="Proteomes" id="UP001470230">
    <property type="component" value="Unassembled WGS sequence"/>
</dbReference>
<feature type="transmembrane region" description="Helical" evidence="9">
    <location>
        <begin position="398"/>
        <end position="419"/>
    </location>
</feature>
<feature type="transmembrane region" description="Helical" evidence="9">
    <location>
        <begin position="456"/>
        <end position="477"/>
    </location>
</feature>
<evidence type="ECO:0000256" key="9">
    <source>
        <dbReference type="SAM" id="Phobius"/>
    </source>
</evidence>
<evidence type="ECO:0000313" key="10">
    <source>
        <dbReference type="EMBL" id="KAK8899716.1"/>
    </source>
</evidence>
<feature type="transmembrane region" description="Helical" evidence="9">
    <location>
        <begin position="201"/>
        <end position="221"/>
    </location>
</feature>
<feature type="transmembrane region" description="Helical" evidence="9">
    <location>
        <begin position="168"/>
        <end position="189"/>
    </location>
</feature>
<evidence type="ECO:0000256" key="4">
    <source>
        <dbReference type="ARBA" id="ARBA00022475"/>
    </source>
</evidence>
<evidence type="ECO:0000256" key="7">
    <source>
        <dbReference type="ARBA" id="ARBA00023136"/>
    </source>
</evidence>
<keyword evidence="4" id="KW-1003">Cell membrane</keyword>
<gene>
    <name evidence="10" type="ORF">M9Y10_002038</name>
</gene>
<dbReference type="PANTHER" id="PTHR43549">
    <property type="entry name" value="MULTIDRUG RESISTANCE PROTEIN YPNP-RELATED"/>
    <property type="match status" value="1"/>
</dbReference>
<feature type="compositionally biased region" description="Polar residues" evidence="8">
    <location>
        <begin position="1"/>
        <end position="21"/>
    </location>
</feature>
<feature type="transmembrane region" description="Helical" evidence="9">
    <location>
        <begin position="233"/>
        <end position="252"/>
    </location>
</feature>
<comment type="similarity">
    <text evidence="2">Belongs to the multi antimicrobial extrusion (MATE) (TC 2.A.66.1) family.</text>
</comment>
<dbReference type="PANTHER" id="PTHR43549:SF2">
    <property type="entry name" value="MULTIDRUG RESISTANCE PROTEIN NORM-RELATED"/>
    <property type="match status" value="1"/>
</dbReference>
<dbReference type="Pfam" id="PF01554">
    <property type="entry name" value="MatE"/>
    <property type="match status" value="1"/>
</dbReference>
<feature type="region of interest" description="Disordered" evidence="8">
    <location>
        <begin position="1"/>
        <end position="25"/>
    </location>
</feature>
<keyword evidence="6 9" id="KW-1133">Transmembrane helix</keyword>
<proteinExistence type="inferred from homology"/>
<feature type="transmembrane region" description="Helical" evidence="9">
    <location>
        <begin position="273"/>
        <end position="293"/>
    </location>
</feature>
<feature type="transmembrane region" description="Helical" evidence="9">
    <location>
        <begin position="129"/>
        <end position="148"/>
    </location>
</feature>
<accession>A0ABR2L9L7</accession>
<evidence type="ECO:0008006" key="12">
    <source>
        <dbReference type="Google" id="ProtNLM"/>
    </source>
</evidence>
<dbReference type="InterPro" id="IPR052031">
    <property type="entry name" value="Membrane_Transporter-Flippase"/>
</dbReference>
<evidence type="ECO:0000256" key="2">
    <source>
        <dbReference type="ARBA" id="ARBA00010199"/>
    </source>
</evidence>
<keyword evidence="3" id="KW-0813">Transport</keyword>
<keyword evidence="7 9" id="KW-0472">Membrane</keyword>
<keyword evidence="5 9" id="KW-0812">Transmembrane</keyword>
<reference evidence="10 11" key="1">
    <citation type="submission" date="2024-04" db="EMBL/GenBank/DDBJ databases">
        <title>Tritrichomonas musculus Genome.</title>
        <authorList>
            <person name="Alves-Ferreira E."/>
            <person name="Grigg M."/>
            <person name="Lorenzi H."/>
            <person name="Galac M."/>
        </authorList>
    </citation>
    <scope>NUCLEOTIDE SEQUENCE [LARGE SCALE GENOMIC DNA]</scope>
    <source>
        <strain evidence="10 11">EAF2021</strain>
    </source>
</reference>
<organism evidence="10 11">
    <name type="scientific">Tritrichomonas musculus</name>
    <dbReference type="NCBI Taxonomy" id="1915356"/>
    <lineage>
        <taxon>Eukaryota</taxon>
        <taxon>Metamonada</taxon>
        <taxon>Parabasalia</taxon>
        <taxon>Tritrichomonadida</taxon>
        <taxon>Tritrichomonadidae</taxon>
        <taxon>Tritrichomonas</taxon>
    </lineage>
</organism>